<gene>
    <name evidence="9 11" type="primary">pyrE</name>
    <name evidence="11" type="ORF">XW81_02590</name>
</gene>
<dbReference type="PATRIC" id="fig|118110.3.peg.513"/>
<accession>A0A172WEB1</accession>
<evidence type="ECO:0000256" key="4">
    <source>
        <dbReference type="ARBA" id="ARBA00011738"/>
    </source>
</evidence>
<dbReference type="Gene3D" id="3.40.50.2020">
    <property type="match status" value="1"/>
</dbReference>
<dbReference type="GO" id="GO:0000287">
    <property type="term" value="F:magnesium ion binding"/>
    <property type="evidence" value="ECO:0007669"/>
    <property type="project" value="UniProtKB-UniRule"/>
</dbReference>
<feature type="binding site" description="in other chain" evidence="9">
    <location>
        <begin position="124"/>
        <end position="132"/>
    </location>
    <ligand>
        <name>5-phospho-alpha-D-ribose 1-diphosphate</name>
        <dbReference type="ChEBI" id="CHEBI:58017"/>
        <note>ligand shared between dimeric partners</note>
    </ligand>
</feature>
<dbReference type="SUPFAM" id="SSF53271">
    <property type="entry name" value="PRTase-like"/>
    <property type="match status" value="1"/>
</dbReference>
<feature type="binding site" evidence="9">
    <location>
        <position position="105"/>
    </location>
    <ligand>
        <name>5-phospho-alpha-D-ribose 1-diphosphate</name>
        <dbReference type="ChEBI" id="CHEBI:58017"/>
        <note>ligand shared between dimeric partners</note>
    </ligand>
</feature>
<dbReference type="GO" id="GO:0046132">
    <property type="term" value="P:pyrimidine ribonucleoside biosynthetic process"/>
    <property type="evidence" value="ECO:0007669"/>
    <property type="project" value="TreeGrafter"/>
</dbReference>
<sequence length="209" mass="24143">MNNLKQTFIQFCLEKKILQFGNFTLKSGKKSTFFFNFSLFNTGRDLEKLGFFYAKKIVEQNINCDMLFGIAYKGIPIVISTVIALQKHFNINARYCFNRKEIKNHGEKGIFIGNKLKNNFILLDDVITTGSSICDIISLIQSHSSSKNIVSNILVALNRKIDKNEVLNKEKTKQNFKIISIIHIKDIINYIKSKKNLIHYLKNIEQDNL</sequence>
<dbReference type="InterPro" id="IPR029057">
    <property type="entry name" value="PRTase-like"/>
</dbReference>
<comment type="similarity">
    <text evidence="3 9">Belongs to the purine/pyrimidine phosphoribosyltransferase family. PyrE subfamily.</text>
</comment>
<feature type="binding site" evidence="9">
    <location>
        <begin position="34"/>
        <end position="35"/>
    </location>
    <ligand>
        <name>orotate</name>
        <dbReference type="ChEBI" id="CHEBI:30839"/>
    </ligand>
</feature>
<dbReference type="UniPathway" id="UPA00070">
    <property type="reaction ID" value="UER00119"/>
</dbReference>
<organism evidence="11 12">
    <name type="scientific">Buchnera aphidicola subsp. Schlechtendalia chinensis</name>
    <dbReference type="NCBI Taxonomy" id="118110"/>
    <lineage>
        <taxon>Bacteria</taxon>
        <taxon>Pseudomonadati</taxon>
        <taxon>Pseudomonadota</taxon>
        <taxon>Gammaproteobacteria</taxon>
        <taxon>Enterobacterales</taxon>
        <taxon>Erwiniaceae</taxon>
        <taxon>Buchnera</taxon>
    </lineage>
</organism>
<dbReference type="EMBL" id="CP011299">
    <property type="protein sequence ID" value="ANF17255.1"/>
    <property type="molecule type" value="Genomic_DNA"/>
</dbReference>
<dbReference type="RefSeq" id="WP_075474381.1">
    <property type="nucleotide sequence ID" value="NZ_CP011299.1"/>
</dbReference>
<feature type="binding site" evidence="9">
    <location>
        <position position="159"/>
    </location>
    <ligand>
        <name>orotate</name>
        <dbReference type="ChEBI" id="CHEBI:30839"/>
    </ligand>
</feature>
<feature type="binding site" evidence="9">
    <location>
        <position position="103"/>
    </location>
    <ligand>
        <name>5-phospho-alpha-D-ribose 1-diphosphate</name>
        <dbReference type="ChEBI" id="CHEBI:58017"/>
        <note>ligand shared between dimeric partners</note>
    </ligand>
</feature>
<dbReference type="GO" id="GO:0044205">
    <property type="term" value="P:'de novo' UMP biosynthetic process"/>
    <property type="evidence" value="ECO:0007669"/>
    <property type="project" value="UniProtKB-UniRule"/>
</dbReference>
<dbReference type="HAMAP" id="MF_01208">
    <property type="entry name" value="PyrE"/>
    <property type="match status" value="1"/>
</dbReference>
<keyword evidence="6 9" id="KW-0328">Glycosyltransferase</keyword>
<dbReference type="InterPro" id="IPR004467">
    <property type="entry name" value="Or_phspho_trans_dom"/>
</dbReference>
<comment type="pathway">
    <text evidence="2 9">Pyrimidine metabolism; UMP biosynthesis via de novo pathway; UMP from orotate: step 1/2.</text>
</comment>
<evidence type="ECO:0000256" key="8">
    <source>
        <dbReference type="ARBA" id="ARBA00022975"/>
    </source>
</evidence>
<keyword evidence="7 9" id="KW-0808">Transferase</keyword>
<keyword evidence="12" id="KW-1185">Reference proteome</keyword>
<feature type="binding site" evidence="9">
    <location>
        <position position="128"/>
    </location>
    <ligand>
        <name>orotate</name>
        <dbReference type="ChEBI" id="CHEBI:30839"/>
    </ligand>
</feature>
<comment type="cofactor">
    <cofactor evidence="9">
        <name>Mg(2+)</name>
        <dbReference type="ChEBI" id="CHEBI:18420"/>
    </cofactor>
</comment>
<evidence type="ECO:0000256" key="6">
    <source>
        <dbReference type="ARBA" id="ARBA00022676"/>
    </source>
</evidence>
<dbReference type="OrthoDB" id="9779060at2"/>
<feature type="binding site" description="in other chain" evidence="9">
    <location>
        <position position="100"/>
    </location>
    <ligand>
        <name>5-phospho-alpha-D-ribose 1-diphosphate</name>
        <dbReference type="ChEBI" id="CHEBI:58017"/>
        <note>ligand shared between dimeric partners</note>
    </ligand>
</feature>
<comment type="catalytic activity">
    <reaction evidence="9">
        <text>orotidine 5'-phosphate + diphosphate = orotate + 5-phospho-alpha-D-ribose 1-diphosphate</text>
        <dbReference type="Rhea" id="RHEA:10380"/>
        <dbReference type="ChEBI" id="CHEBI:30839"/>
        <dbReference type="ChEBI" id="CHEBI:33019"/>
        <dbReference type="ChEBI" id="CHEBI:57538"/>
        <dbReference type="ChEBI" id="CHEBI:58017"/>
        <dbReference type="EC" id="2.4.2.10"/>
    </reaction>
</comment>
<evidence type="ECO:0000256" key="7">
    <source>
        <dbReference type="ARBA" id="ARBA00022679"/>
    </source>
</evidence>
<comment type="subunit">
    <text evidence="4 9">Homodimer.</text>
</comment>
<dbReference type="CDD" id="cd06223">
    <property type="entry name" value="PRTases_typeI"/>
    <property type="match status" value="1"/>
</dbReference>
<dbReference type="AlphaFoldDB" id="A0A172WEB1"/>
<evidence type="ECO:0000256" key="1">
    <source>
        <dbReference type="ARBA" id="ARBA00003769"/>
    </source>
</evidence>
<evidence type="ECO:0000313" key="11">
    <source>
        <dbReference type="EMBL" id="ANF17255.1"/>
    </source>
</evidence>
<dbReference type="InterPro" id="IPR000836">
    <property type="entry name" value="PRTase_dom"/>
</dbReference>
<evidence type="ECO:0000259" key="10">
    <source>
        <dbReference type="Pfam" id="PF00156"/>
    </source>
</evidence>
<feature type="binding site" evidence="9">
    <location>
        <position position="99"/>
    </location>
    <ligand>
        <name>5-phospho-alpha-D-ribose 1-diphosphate</name>
        <dbReference type="ChEBI" id="CHEBI:58017"/>
        <note>ligand shared between dimeric partners</note>
    </ligand>
</feature>
<dbReference type="STRING" id="118110.XW81_02590"/>
<dbReference type="NCBIfam" id="TIGR00336">
    <property type="entry name" value="pyrE"/>
    <property type="match status" value="1"/>
</dbReference>
<evidence type="ECO:0000256" key="5">
    <source>
        <dbReference type="ARBA" id="ARBA00011971"/>
    </source>
</evidence>
<keyword evidence="8 9" id="KW-0665">Pyrimidine biosynthesis</keyword>
<evidence type="ECO:0000256" key="2">
    <source>
        <dbReference type="ARBA" id="ARBA00004889"/>
    </source>
</evidence>
<proteinExistence type="inferred from homology"/>
<feature type="domain" description="Phosphoribosyltransferase" evidence="10">
    <location>
        <begin position="52"/>
        <end position="155"/>
    </location>
</feature>
<dbReference type="Proteomes" id="UP000077654">
    <property type="component" value="Chromosome"/>
</dbReference>
<dbReference type="GO" id="GO:0004588">
    <property type="term" value="F:orotate phosphoribosyltransferase activity"/>
    <property type="evidence" value="ECO:0007669"/>
    <property type="project" value="UniProtKB-UniRule"/>
</dbReference>
<dbReference type="PANTHER" id="PTHR46683:SF1">
    <property type="entry name" value="OROTATE PHOSPHORIBOSYLTRANSFERASE 1-RELATED"/>
    <property type="match status" value="1"/>
</dbReference>
<dbReference type="GO" id="GO:0006207">
    <property type="term" value="P:'de novo' pyrimidine nucleobase biosynthetic process"/>
    <property type="evidence" value="ECO:0007669"/>
    <property type="project" value="TreeGrafter"/>
</dbReference>
<keyword evidence="9" id="KW-0460">Magnesium</keyword>
<feature type="binding site" description="in other chain" evidence="9">
    <location>
        <begin position="72"/>
        <end position="73"/>
    </location>
    <ligand>
        <name>5-phospho-alpha-D-ribose 1-diphosphate</name>
        <dbReference type="ChEBI" id="CHEBI:58017"/>
        <note>ligand shared between dimeric partners</note>
    </ligand>
</feature>
<evidence type="ECO:0000256" key="3">
    <source>
        <dbReference type="ARBA" id="ARBA00006340"/>
    </source>
</evidence>
<dbReference type="GO" id="GO:0005737">
    <property type="term" value="C:cytoplasm"/>
    <property type="evidence" value="ECO:0007669"/>
    <property type="project" value="TreeGrafter"/>
</dbReference>
<dbReference type="Pfam" id="PF00156">
    <property type="entry name" value="Pribosyltran"/>
    <property type="match status" value="1"/>
</dbReference>
<dbReference type="PANTHER" id="PTHR46683">
    <property type="entry name" value="OROTATE PHOSPHORIBOSYLTRANSFERASE 1-RELATED"/>
    <property type="match status" value="1"/>
</dbReference>
<reference evidence="11 12" key="1">
    <citation type="submission" date="2015-04" db="EMBL/GenBank/DDBJ databases">
        <title>Buchnera aphidicola assembly.</title>
        <authorList>
            <person name="Zhang Y."/>
        </authorList>
    </citation>
    <scope>NUCLEOTIDE SEQUENCE [LARGE SCALE GENOMIC DNA]</scope>
    <source>
        <strain evidence="11 12">SC</strain>
    </source>
</reference>
<dbReference type="InterPro" id="IPR023031">
    <property type="entry name" value="OPRT"/>
</dbReference>
<feature type="binding site" description="in other chain" evidence="9">
    <location>
        <position position="26"/>
    </location>
    <ligand>
        <name>5-phospho-alpha-D-ribose 1-diphosphate</name>
        <dbReference type="ChEBI" id="CHEBI:58017"/>
        <note>ligand shared between dimeric partners</note>
    </ligand>
</feature>
<comment type="function">
    <text evidence="1 9">Catalyzes the transfer of a ribosyl phosphate group from 5-phosphoribose 1-diphosphate to orotate, leading to the formation of orotidine monophosphate (OMP).</text>
</comment>
<dbReference type="EC" id="2.4.2.10" evidence="5 9"/>
<evidence type="ECO:0000313" key="12">
    <source>
        <dbReference type="Proteomes" id="UP000077654"/>
    </source>
</evidence>
<name>A0A172WEB1_BUCSC</name>
<protein>
    <recommendedName>
        <fullName evidence="5 9">Orotate phosphoribosyltransferase</fullName>
        <shortName evidence="9">OPRT</shortName>
        <shortName evidence="9">OPRTase</shortName>
        <ecNumber evidence="5 9">2.4.2.10</ecNumber>
    </recommendedName>
</protein>
<evidence type="ECO:0000256" key="9">
    <source>
        <dbReference type="HAMAP-Rule" id="MF_01208"/>
    </source>
</evidence>